<feature type="domain" description="Xaa-Pro dipeptidyl-peptidase C-terminal" evidence="4">
    <location>
        <begin position="297"/>
        <end position="530"/>
    </location>
</feature>
<dbReference type="RefSeq" id="WP_184076187.1">
    <property type="nucleotide sequence ID" value="NZ_JACHDS010000001.1"/>
</dbReference>
<dbReference type="SMART" id="SM00939">
    <property type="entry name" value="PepX_C"/>
    <property type="match status" value="1"/>
</dbReference>
<organism evidence="5 6">
    <name type="scientific">Nocardiopsis mwathae</name>
    <dbReference type="NCBI Taxonomy" id="1472723"/>
    <lineage>
        <taxon>Bacteria</taxon>
        <taxon>Bacillati</taxon>
        <taxon>Actinomycetota</taxon>
        <taxon>Actinomycetes</taxon>
        <taxon>Streptosporangiales</taxon>
        <taxon>Nocardiopsidaceae</taxon>
        <taxon>Nocardiopsis</taxon>
    </lineage>
</organism>
<dbReference type="Pfam" id="PF08530">
    <property type="entry name" value="PepX_C"/>
    <property type="match status" value="1"/>
</dbReference>
<dbReference type="EMBL" id="JACHDS010000001">
    <property type="protein sequence ID" value="MBB6172974.1"/>
    <property type="molecule type" value="Genomic_DNA"/>
</dbReference>
<dbReference type="Gene3D" id="2.60.120.260">
    <property type="entry name" value="Galactose-binding domain-like"/>
    <property type="match status" value="1"/>
</dbReference>
<comment type="caution">
    <text evidence="5">The sequence shown here is derived from an EMBL/GenBank/DDBJ whole genome shotgun (WGS) entry which is preliminary data.</text>
</comment>
<dbReference type="GO" id="GO:0008239">
    <property type="term" value="F:dipeptidyl-peptidase activity"/>
    <property type="evidence" value="ECO:0007669"/>
    <property type="project" value="InterPro"/>
</dbReference>
<keyword evidence="3" id="KW-0732">Signal</keyword>
<dbReference type="AlphaFoldDB" id="A0A7W9YIU2"/>
<dbReference type="InterPro" id="IPR029058">
    <property type="entry name" value="AB_hydrolase_fold"/>
</dbReference>
<dbReference type="InterPro" id="IPR013736">
    <property type="entry name" value="Xaa-Pro_dipept_C"/>
</dbReference>
<reference evidence="5 6" key="1">
    <citation type="submission" date="2020-08" db="EMBL/GenBank/DDBJ databases">
        <title>Sequencing the genomes of 1000 actinobacteria strains.</title>
        <authorList>
            <person name="Klenk H.-P."/>
        </authorList>
    </citation>
    <scope>NUCLEOTIDE SEQUENCE [LARGE SCALE GENOMIC DNA]</scope>
    <source>
        <strain evidence="5 6">DSM 46659</strain>
    </source>
</reference>
<feature type="chain" id="PRO_5039445558" evidence="3">
    <location>
        <begin position="23"/>
        <end position="535"/>
    </location>
</feature>
<evidence type="ECO:0000256" key="3">
    <source>
        <dbReference type="SAM" id="SignalP"/>
    </source>
</evidence>
<dbReference type="InterPro" id="IPR008979">
    <property type="entry name" value="Galactose-bd-like_sf"/>
</dbReference>
<comment type="similarity">
    <text evidence="1">Belongs to the AB hydrolase superfamily.</text>
</comment>
<evidence type="ECO:0000259" key="4">
    <source>
        <dbReference type="SMART" id="SM00939"/>
    </source>
</evidence>
<dbReference type="Pfam" id="PF02129">
    <property type="entry name" value="Peptidase_S15"/>
    <property type="match status" value="1"/>
</dbReference>
<dbReference type="PANTHER" id="PTHR22946:SF9">
    <property type="entry name" value="POLYKETIDE TRANSFERASE AF380"/>
    <property type="match status" value="1"/>
</dbReference>
<evidence type="ECO:0000313" key="6">
    <source>
        <dbReference type="Proteomes" id="UP000546642"/>
    </source>
</evidence>
<accession>A0A7W9YIU2</accession>
<evidence type="ECO:0000313" key="5">
    <source>
        <dbReference type="EMBL" id="MBB6172974.1"/>
    </source>
</evidence>
<dbReference type="Gene3D" id="3.40.50.1820">
    <property type="entry name" value="alpha/beta hydrolase"/>
    <property type="match status" value="1"/>
</dbReference>
<dbReference type="PANTHER" id="PTHR22946">
    <property type="entry name" value="DIENELACTONE HYDROLASE DOMAIN-CONTAINING PROTEIN-RELATED"/>
    <property type="match status" value="1"/>
</dbReference>
<proteinExistence type="inferred from homology"/>
<dbReference type="SUPFAM" id="SSF53474">
    <property type="entry name" value="alpha/beta-Hydrolases"/>
    <property type="match status" value="1"/>
</dbReference>
<gene>
    <name evidence="5" type="ORF">HNR23_003034</name>
</gene>
<feature type="signal peptide" evidence="3">
    <location>
        <begin position="1"/>
        <end position="22"/>
    </location>
</feature>
<keyword evidence="2" id="KW-0378">Hydrolase</keyword>
<dbReference type="Proteomes" id="UP000546642">
    <property type="component" value="Unassembled WGS sequence"/>
</dbReference>
<evidence type="ECO:0000256" key="1">
    <source>
        <dbReference type="ARBA" id="ARBA00008645"/>
    </source>
</evidence>
<dbReference type="SUPFAM" id="SSF49785">
    <property type="entry name" value="Galactose-binding domain-like"/>
    <property type="match status" value="1"/>
</dbReference>
<keyword evidence="6" id="KW-1185">Reference proteome</keyword>
<name>A0A7W9YIU2_9ACTN</name>
<dbReference type="InterPro" id="IPR000383">
    <property type="entry name" value="Xaa-Pro-like_dom"/>
</dbReference>
<dbReference type="InterPro" id="IPR050261">
    <property type="entry name" value="FrsA_esterase"/>
</dbReference>
<protein>
    <submittedName>
        <fullName evidence="5">Putative acyl esterase</fullName>
    </submittedName>
</protein>
<evidence type="ECO:0000256" key="2">
    <source>
        <dbReference type="ARBA" id="ARBA00022801"/>
    </source>
</evidence>
<sequence length="535" mass="57272">MQRLWAALSATFVALLTVVAFAPPATADAAVASTVQYRTIPGHDGVGIRAMVITPTNAEGPYPLLVMPSAWGTNNLLYVGAGRKLAQESGYQVISYTSRGFWDSGGQIEVAGPEDIADARKVIDWGLENTDADPDRIGMAGISYGSGISMLTAAQDDRIKAVGAMSGWTDLESSLYPNETISFQAVEVLLGLGKLAGRPGATLREVEREYRRGNIQPALDMAQARSVLDRADALNANGTAVMIAHAWNDGIFPPAQQTELFDRLTGAKRMMISPGDHATPEAFGAAGLPNETWESLTRWMDHHLKGVDNGIDAEAPVQLKPNNGRGPWTGYPDWESASPDATTLYLGKPSASWTRWQATGGLEDEPQTDWTYGIRAGVGTTARSGTLLVSGALQQFADIPTGVRLPLVDRSRAGVWTGPAYPDGVRVSGAPHARFTVAPTARDQSLFVYLYAIDRHGRGALLTHKPYTVRGAEPGTPVTVDVDLEPVVWDVPAGHRLALVVDTADRRYTSESRVGQRVVFSSPEDSPSSLTVPTA</sequence>
<dbReference type="GO" id="GO:0052689">
    <property type="term" value="F:carboxylic ester hydrolase activity"/>
    <property type="evidence" value="ECO:0007669"/>
    <property type="project" value="UniProtKB-ARBA"/>
</dbReference>